<protein>
    <submittedName>
        <fullName evidence="1">Uncharacterized protein</fullName>
    </submittedName>
</protein>
<evidence type="ECO:0000313" key="1">
    <source>
        <dbReference type="EMBL" id="PJE63074.1"/>
    </source>
</evidence>
<evidence type="ECO:0000313" key="2">
    <source>
        <dbReference type="Proteomes" id="UP000229554"/>
    </source>
</evidence>
<reference evidence="2" key="1">
    <citation type="submission" date="2017-09" db="EMBL/GenBank/DDBJ databases">
        <title>Depth-based differentiation of microbial function through sediment-hosted aquifers and enrichment of novel symbionts in the deep terrestrial subsurface.</title>
        <authorList>
            <person name="Probst A.J."/>
            <person name="Ladd B."/>
            <person name="Jarett J.K."/>
            <person name="Geller-Mcgrath D.E."/>
            <person name="Sieber C.M.K."/>
            <person name="Emerson J.B."/>
            <person name="Anantharaman K."/>
            <person name="Thomas B.C."/>
            <person name="Malmstrom R."/>
            <person name="Stieglmeier M."/>
            <person name="Klingl A."/>
            <person name="Woyke T."/>
            <person name="Ryan C.M."/>
            <person name="Banfield J.F."/>
        </authorList>
    </citation>
    <scope>NUCLEOTIDE SEQUENCE [LARGE SCALE GENOMIC DNA]</scope>
</reference>
<organism evidence="1 2">
    <name type="scientific">Candidatus Roizmanbacteria bacterium CG10_big_fil_rev_8_21_14_0_10_39_6</name>
    <dbReference type="NCBI Taxonomy" id="1974853"/>
    <lineage>
        <taxon>Bacteria</taxon>
        <taxon>Candidatus Roizmaniibacteriota</taxon>
    </lineage>
</organism>
<dbReference type="EMBL" id="PFED01000061">
    <property type="protein sequence ID" value="PJE63074.1"/>
    <property type="molecule type" value="Genomic_DNA"/>
</dbReference>
<dbReference type="Proteomes" id="UP000229554">
    <property type="component" value="Unassembled WGS sequence"/>
</dbReference>
<proteinExistence type="predicted"/>
<accession>A0A2M8KT14</accession>
<comment type="caution">
    <text evidence="1">The sequence shown here is derived from an EMBL/GenBank/DDBJ whole genome shotgun (WGS) entry which is preliminary data.</text>
</comment>
<sequence length="167" mass="19111">MKILVFTEGTVTMQSTGIGVSREERVKQSVENIASVNDFKSYIPNGRSADKLTNWKLQGAEIYYLTSRTKSDEIEDVKYVLNKYHFPEVENLLYRKEGREYKDVAEQLLPDILIEDDCESIGGEIEMTYPHIRPDLKSKIKPIVVKEFAGIGDLPDNLDELEGYETN</sequence>
<name>A0A2M8KT14_9BACT</name>
<dbReference type="AlphaFoldDB" id="A0A2M8KT14"/>
<gene>
    <name evidence="1" type="ORF">COU88_01525</name>
</gene>